<evidence type="ECO:0000259" key="1">
    <source>
        <dbReference type="Pfam" id="PF03031"/>
    </source>
</evidence>
<proteinExistence type="predicted"/>
<feature type="domain" description="FCP1 homology" evidence="1">
    <location>
        <begin position="112"/>
        <end position="235"/>
    </location>
</feature>
<dbReference type="InterPro" id="IPR036412">
    <property type="entry name" value="HAD-like_sf"/>
</dbReference>
<dbReference type="Gene3D" id="3.40.50.1000">
    <property type="entry name" value="HAD superfamily/HAD-like"/>
    <property type="match status" value="1"/>
</dbReference>
<dbReference type="EMBL" id="JBIGHY010000001">
    <property type="protein sequence ID" value="MFG6412459.1"/>
    <property type="molecule type" value="Genomic_DNA"/>
</dbReference>
<dbReference type="Pfam" id="PF03031">
    <property type="entry name" value="NIF"/>
    <property type="match status" value="1"/>
</dbReference>
<organism evidence="2 3">
    <name type="scientific">Pelomonas dachongensis</name>
    <dbReference type="NCBI Taxonomy" id="3299029"/>
    <lineage>
        <taxon>Bacteria</taxon>
        <taxon>Pseudomonadati</taxon>
        <taxon>Pseudomonadota</taxon>
        <taxon>Betaproteobacteria</taxon>
        <taxon>Burkholderiales</taxon>
        <taxon>Sphaerotilaceae</taxon>
        <taxon>Roseateles</taxon>
    </lineage>
</organism>
<dbReference type="SUPFAM" id="SSF56784">
    <property type="entry name" value="HAD-like"/>
    <property type="match status" value="1"/>
</dbReference>
<dbReference type="RefSeq" id="WP_394468565.1">
    <property type="nucleotide sequence ID" value="NZ_JBIGHY010000001.1"/>
</dbReference>
<reference evidence="2 3" key="1">
    <citation type="submission" date="2024-09" db="EMBL/GenBank/DDBJ databases">
        <title>Novel species of the genus Pelomonas and Roseateles isolated from streams.</title>
        <authorList>
            <person name="Lu H."/>
        </authorList>
    </citation>
    <scope>NUCLEOTIDE SEQUENCE [LARGE SCALE GENOMIC DNA]</scope>
    <source>
        <strain evidence="2 3">DC23W</strain>
    </source>
</reference>
<protein>
    <submittedName>
        <fullName evidence="2">NIF family HAD-type phosphatase</fullName>
    </submittedName>
</protein>
<dbReference type="InterPro" id="IPR023214">
    <property type="entry name" value="HAD_sf"/>
</dbReference>
<evidence type="ECO:0000313" key="2">
    <source>
        <dbReference type="EMBL" id="MFG6412459.1"/>
    </source>
</evidence>
<dbReference type="InterPro" id="IPR004274">
    <property type="entry name" value="FCP1_dom"/>
</dbReference>
<accession>A0ABW7EGH0</accession>
<dbReference type="InterPro" id="IPR010982">
    <property type="entry name" value="Lambda_DNA-bd_dom_sf"/>
</dbReference>
<keyword evidence="3" id="KW-1185">Reference proteome</keyword>
<name>A0ABW7EGH0_9BURK</name>
<sequence>MVAERLARELRAALHLRGITLWELARRCELDIVDMATALGGTRLLPADLLDSLGQALDLQLSMVPASGASVAANWVGTVVDAALGRLPRSQGPNGDLTVLALGFEETLLSNAVSMVPRPGLLQFLDCAQRLFPRLVMFTAVNEETFRRIAAMLARDGAAPRWFSELEYVQWKGPTKDLRHIIEATPSQVLLVDDLAHRVHDGQESQWVPISAFEPPFNQYDDELSRVLQAIVDRLTQQAAPRSCP</sequence>
<evidence type="ECO:0000313" key="3">
    <source>
        <dbReference type="Proteomes" id="UP001606300"/>
    </source>
</evidence>
<gene>
    <name evidence="2" type="ORF">ACG02S_00955</name>
</gene>
<dbReference type="SUPFAM" id="SSF47413">
    <property type="entry name" value="lambda repressor-like DNA-binding domains"/>
    <property type="match status" value="1"/>
</dbReference>
<dbReference type="Proteomes" id="UP001606300">
    <property type="component" value="Unassembled WGS sequence"/>
</dbReference>
<comment type="caution">
    <text evidence="2">The sequence shown here is derived from an EMBL/GenBank/DDBJ whole genome shotgun (WGS) entry which is preliminary data.</text>
</comment>